<dbReference type="InterPro" id="IPR021134">
    <property type="entry name" value="Bestrophin-like"/>
</dbReference>
<evidence type="ECO:0000313" key="8">
    <source>
        <dbReference type="Proteomes" id="UP001168821"/>
    </source>
</evidence>
<keyword evidence="6" id="KW-1003">Cell membrane</keyword>
<keyword evidence="6" id="KW-0869">Chloride channel</keyword>
<keyword evidence="8" id="KW-1185">Reference proteome</keyword>
<dbReference type="Pfam" id="PF01062">
    <property type="entry name" value="Bestrophin"/>
    <property type="match status" value="1"/>
</dbReference>
<comment type="similarity">
    <text evidence="5 6">Belongs to the anion channel-forming bestrophin (TC 1.A.46) family. Calcium-sensitive chloride channel subfamily.</text>
</comment>
<comment type="subcellular location">
    <subcellularLocation>
        <location evidence="6">Cell membrane</location>
        <topology evidence="6">Multi-pass membrane protein</topology>
    </subcellularLocation>
    <subcellularLocation>
        <location evidence="1">Membrane</location>
    </subcellularLocation>
</comment>
<keyword evidence="6" id="KW-0813">Transport</keyword>
<evidence type="ECO:0000256" key="6">
    <source>
        <dbReference type="RuleBase" id="RU363126"/>
    </source>
</evidence>
<dbReference type="EMBL" id="JALNTZ010000003">
    <property type="protein sequence ID" value="KAJ3658362.1"/>
    <property type="molecule type" value="Genomic_DNA"/>
</dbReference>
<dbReference type="PANTHER" id="PTHR10736">
    <property type="entry name" value="BESTROPHIN"/>
    <property type="match status" value="1"/>
</dbReference>
<dbReference type="Proteomes" id="UP001168821">
    <property type="component" value="Unassembled WGS sequence"/>
</dbReference>
<keyword evidence="6" id="KW-0407">Ion channel</keyword>
<accession>A0AA38IQ84</accession>
<reference evidence="7" key="1">
    <citation type="journal article" date="2023" name="G3 (Bethesda)">
        <title>Whole genome assemblies of Zophobas morio and Tenebrio molitor.</title>
        <authorList>
            <person name="Kaur S."/>
            <person name="Stinson S.A."/>
            <person name="diCenzo G.C."/>
        </authorList>
    </citation>
    <scope>NUCLEOTIDE SEQUENCE</scope>
    <source>
        <strain evidence="7">QUZm001</strain>
    </source>
</reference>
<feature type="transmembrane region" description="Helical" evidence="6">
    <location>
        <begin position="128"/>
        <end position="147"/>
    </location>
</feature>
<sequence length="483" mass="56616">MTVTYTSEVTTCRGFSTFLKLLARWRGSIYKLVWVDLLCFLILYYAIKICYTYIPEANQRDFEKVIMYCDKYTNLVPLSFILGFYVSVVMTRWWSQYCSIPFPDNLAIIVGASVKGQNERAKIVRRTIVRYICATFTITLTMLSPRVKKRFPTLDHFVGAGLLTKDEVKIFNDLDNEFPSYSKYWLPLAWAANIVTRGRHEGLVRDDVSVKTILEELNIFRSKCGGMLDYDWISVPLVYTQVVTLVVYLYFIVTAIGKQYIPLKGDEDMIDLYFPFFLVIEFVFYMGWLKVAEVLINPYGDDDDDFEVVWMIDRHLQVCYLLVDKIHQEHPQLVKDIHWTETAPNSLPFTVASKEYMQEYPFPSTMNMKIKKSEQDLVMPVEESISQPDGVRHRSGPYLWRLYGRMKGQNNGMTSFPLTKVSSFDNHDGEVGDDVNYYDETVQPTQPQPESECEEFEQLKRKRMEERRQKILDYMNMTKKDKM</sequence>
<proteinExistence type="inferred from homology"/>
<keyword evidence="6" id="KW-0406">Ion transport</keyword>
<evidence type="ECO:0000256" key="2">
    <source>
        <dbReference type="ARBA" id="ARBA00022692"/>
    </source>
</evidence>
<keyword evidence="4 6" id="KW-0472">Membrane</keyword>
<comment type="caution">
    <text evidence="7">The sequence shown here is derived from an EMBL/GenBank/DDBJ whole genome shotgun (WGS) entry which is preliminary data.</text>
</comment>
<dbReference type="GO" id="GO:0005886">
    <property type="term" value="C:plasma membrane"/>
    <property type="evidence" value="ECO:0007669"/>
    <property type="project" value="UniProtKB-SubCell"/>
</dbReference>
<feature type="transmembrane region" description="Helical" evidence="6">
    <location>
        <begin position="237"/>
        <end position="257"/>
    </location>
</feature>
<protein>
    <recommendedName>
        <fullName evidence="6">Bestrophin homolog</fullName>
    </recommendedName>
</protein>
<dbReference type="GO" id="GO:0005254">
    <property type="term" value="F:chloride channel activity"/>
    <property type="evidence" value="ECO:0007669"/>
    <property type="project" value="UniProtKB-KW"/>
</dbReference>
<evidence type="ECO:0000256" key="5">
    <source>
        <dbReference type="ARBA" id="ARBA00034769"/>
    </source>
</evidence>
<evidence type="ECO:0000256" key="1">
    <source>
        <dbReference type="ARBA" id="ARBA00004370"/>
    </source>
</evidence>
<feature type="transmembrane region" description="Helical" evidence="6">
    <location>
        <begin position="74"/>
        <end position="94"/>
    </location>
</feature>
<keyword evidence="3 6" id="KW-1133">Transmembrane helix</keyword>
<comment type="function">
    <text evidence="6">Forms chloride channels.</text>
</comment>
<dbReference type="InterPro" id="IPR000615">
    <property type="entry name" value="Bestrophin"/>
</dbReference>
<evidence type="ECO:0000313" key="7">
    <source>
        <dbReference type="EMBL" id="KAJ3658362.1"/>
    </source>
</evidence>
<evidence type="ECO:0000256" key="4">
    <source>
        <dbReference type="ARBA" id="ARBA00023136"/>
    </source>
</evidence>
<keyword evidence="6" id="KW-0868">Chloride</keyword>
<gene>
    <name evidence="7" type="ORF">Zmor_010105</name>
</gene>
<evidence type="ECO:0000256" key="3">
    <source>
        <dbReference type="ARBA" id="ARBA00022989"/>
    </source>
</evidence>
<dbReference type="AlphaFoldDB" id="A0AA38IQ84"/>
<dbReference type="PANTHER" id="PTHR10736:SF65">
    <property type="entry name" value="BESTROPHIN 1, ISOFORM C-RELATED"/>
    <property type="match status" value="1"/>
</dbReference>
<feature type="transmembrane region" description="Helical" evidence="6">
    <location>
        <begin position="32"/>
        <end position="54"/>
    </location>
</feature>
<feature type="transmembrane region" description="Helical" evidence="6">
    <location>
        <begin position="269"/>
        <end position="288"/>
    </location>
</feature>
<keyword evidence="2 6" id="KW-0812">Transmembrane</keyword>
<dbReference type="GO" id="GO:0034707">
    <property type="term" value="C:chloride channel complex"/>
    <property type="evidence" value="ECO:0007669"/>
    <property type="project" value="UniProtKB-KW"/>
</dbReference>
<organism evidence="7 8">
    <name type="scientific">Zophobas morio</name>
    <dbReference type="NCBI Taxonomy" id="2755281"/>
    <lineage>
        <taxon>Eukaryota</taxon>
        <taxon>Metazoa</taxon>
        <taxon>Ecdysozoa</taxon>
        <taxon>Arthropoda</taxon>
        <taxon>Hexapoda</taxon>
        <taxon>Insecta</taxon>
        <taxon>Pterygota</taxon>
        <taxon>Neoptera</taxon>
        <taxon>Endopterygota</taxon>
        <taxon>Coleoptera</taxon>
        <taxon>Polyphaga</taxon>
        <taxon>Cucujiformia</taxon>
        <taxon>Tenebrionidae</taxon>
        <taxon>Zophobas</taxon>
    </lineage>
</organism>
<name>A0AA38IQ84_9CUCU</name>